<feature type="transmembrane region" description="Helical" evidence="8">
    <location>
        <begin position="267"/>
        <end position="290"/>
    </location>
</feature>
<dbReference type="Pfam" id="PF01544">
    <property type="entry name" value="CorA"/>
    <property type="match status" value="1"/>
</dbReference>
<dbReference type="GO" id="GO:0005886">
    <property type="term" value="C:plasma membrane"/>
    <property type="evidence" value="ECO:0007669"/>
    <property type="project" value="UniProtKB-SubCell"/>
</dbReference>
<dbReference type="PANTHER" id="PTHR46494:SF1">
    <property type="entry name" value="CORA FAMILY METAL ION TRANSPORTER (EUROFUNG)"/>
    <property type="match status" value="1"/>
</dbReference>
<keyword evidence="6 8" id="KW-1133">Transmembrane helix</keyword>
<evidence type="ECO:0000313" key="10">
    <source>
        <dbReference type="Proteomes" id="UP001597111"/>
    </source>
</evidence>
<dbReference type="InterPro" id="IPR002523">
    <property type="entry name" value="MgTranspt_CorA/ZnTranspt_ZntB"/>
</dbReference>
<evidence type="ECO:0000256" key="7">
    <source>
        <dbReference type="ARBA" id="ARBA00023136"/>
    </source>
</evidence>
<feature type="transmembrane region" description="Helical" evidence="8">
    <location>
        <begin position="302"/>
        <end position="322"/>
    </location>
</feature>
<comment type="subcellular location">
    <subcellularLocation>
        <location evidence="1">Cell membrane</location>
        <topology evidence="1">Multi-pass membrane protein</topology>
    </subcellularLocation>
    <subcellularLocation>
        <location evidence="8">Membrane</location>
        <topology evidence="8">Multi-pass membrane protein</topology>
    </subcellularLocation>
</comment>
<keyword evidence="10" id="KW-1185">Reference proteome</keyword>
<dbReference type="CDD" id="cd12828">
    <property type="entry name" value="TmCorA-like_1"/>
    <property type="match status" value="1"/>
</dbReference>
<dbReference type="PANTHER" id="PTHR46494">
    <property type="entry name" value="CORA FAMILY METAL ION TRANSPORTER (EUROFUNG)"/>
    <property type="match status" value="1"/>
</dbReference>
<dbReference type="Gene3D" id="1.20.58.340">
    <property type="entry name" value="Magnesium transport protein CorA, transmembrane region"/>
    <property type="match status" value="2"/>
</dbReference>
<evidence type="ECO:0000256" key="2">
    <source>
        <dbReference type="ARBA" id="ARBA00009765"/>
    </source>
</evidence>
<dbReference type="InterPro" id="IPR004488">
    <property type="entry name" value="Mg/Co-transport_prot_CorA"/>
</dbReference>
<dbReference type="NCBIfam" id="TIGR00383">
    <property type="entry name" value="corA"/>
    <property type="match status" value="1"/>
</dbReference>
<dbReference type="InterPro" id="IPR045863">
    <property type="entry name" value="CorA_TM1_TM2"/>
</dbReference>
<protein>
    <recommendedName>
        <fullName evidence="8">Magnesium transport protein CorA</fullName>
    </recommendedName>
</protein>
<dbReference type="GO" id="GO:0015095">
    <property type="term" value="F:magnesium ion transmembrane transporter activity"/>
    <property type="evidence" value="ECO:0007669"/>
    <property type="project" value="UniProtKB-UniRule"/>
</dbReference>
<dbReference type="FunFam" id="1.20.58.340:FF:000012">
    <property type="entry name" value="Magnesium transport protein CorA"/>
    <property type="match status" value="1"/>
</dbReference>
<dbReference type="InterPro" id="IPR045861">
    <property type="entry name" value="CorA_cytoplasmic_dom"/>
</dbReference>
<dbReference type="EMBL" id="JBHUDH010000115">
    <property type="protein sequence ID" value="MFD1526664.1"/>
    <property type="molecule type" value="Genomic_DNA"/>
</dbReference>
<dbReference type="AlphaFoldDB" id="A0ABD6B6Z3"/>
<dbReference type="SUPFAM" id="SSF144083">
    <property type="entry name" value="Magnesium transport protein CorA, transmembrane region"/>
    <property type="match status" value="1"/>
</dbReference>
<comment type="similarity">
    <text evidence="2 8">Belongs to the CorA metal ion transporter (MIT) (TC 1.A.35) family.</text>
</comment>
<evidence type="ECO:0000256" key="6">
    <source>
        <dbReference type="ARBA" id="ARBA00022989"/>
    </source>
</evidence>
<evidence type="ECO:0000313" key="9">
    <source>
        <dbReference type="EMBL" id="MFD1526664.1"/>
    </source>
</evidence>
<evidence type="ECO:0000256" key="1">
    <source>
        <dbReference type="ARBA" id="ARBA00004651"/>
    </source>
</evidence>
<keyword evidence="5 8" id="KW-0812">Transmembrane</keyword>
<gene>
    <name evidence="8 9" type="primary">corA</name>
    <name evidence="9" type="ORF">ACFR9S_10215</name>
</gene>
<keyword evidence="8" id="KW-0460">Magnesium</keyword>
<dbReference type="GO" id="GO:0015087">
    <property type="term" value="F:cobalt ion transmembrane transporter activity"/>
    <property type="evidence" value="ECO:0007669"/>
    <property type="project" value="UniProtKB-UniRule"/>
</dbReference>
<comment type="function">
    <text evidence="8">Mediates influx of magnesium ions.</text>
</comment>
<accession>A0ABD6B6Z3</accession>
<evidence type="ECO:0000256" key="3">
    <source>
        <dbReference type="ARBA" id="ARBA00022448"/>
    </source>
</evidence>
<proteinExistence type="inferred from homology"/>
<dbReference type="Proteomes" id="UP001597111">
    <property type="component" value="Unassembled WGS sequence"/>
</dbReference>
<evidence type="ECO:0000256" key="4">
    <source>
        <dbReference type="ARBA" id="ARBA00022475"/>
    </source>
</evidence>
<reference evidence="9 10" key="1">
    <citation type="journal article" date="2019" name="Int. J. Syst. Evol. Microbiol.">
        <title>The Global Catalogue of Microorganisms (GCM) 10K type strain sequencing project: providing services to taxonomists for standard genome sequencing and annotation.</title>
        <authorList>
            <consortium name="The Broad Institute Genomics Platform"/>
            <consortium name="The Broad Institute Genome Sequencing Center for Infectious Disease"/>
            <person name="Wu L."/>
            <person name="Ma J."/>
        </authorList>
    </citation>
    <scope>NUCLEOTIDE SEQUENCE [LARGE SCALE GENOMIC DNA]</scope>
    <source>
        <strain evidence="9 10">CGMCC 1.12285</strain>
    </source>
</reference>
<keyword evidence="3 8" id="KW-0813">Transport</keyword>
<sequence length="328" mass="36334">MTLQAVVYTGAGVEEYDDVGAAVEAPGETWIHASAGERSDLEAIRERFDIHPLAVEDALDENTRPKTEEYGDHTFVLMKTTQLSQRDDVAFGKEIQSRSVGLFVGDGWLVTIAPPDLELVAPTASAWTRDSSRVADRGADFLAYRVLDAIVDDYFDVLDEIETDIEAVEERVLHDPEPEILEELNGVRRDLLAFRKVAWPAREAVSSLARGDVPQVAESNEKYFRDVSDHLVQVVDLIETYRDLTGGSRDIYLNAVSQSTNDVMKTLTVVAAIFIPLTFVVGVYGMNFSGTPFAMPELGWTYGYPATMLGMALVAALLLGHFRRQGWL</sequence>
<keyword evidence="4 8" id="KW-1003">Cell membrane</keyword>
<dbReference type="Gene3D" id="3.30.460.20">
    <property type="entry name" value="CorA soluble domain-like"/>
    <property type="match status" value="1"/>
</dbReference>
<organism evidence="9 10">
    <name type="scientific">Halolamina salina</name>
    <dbReference type="NCBI Taxonomy" id="1220023"/>
    <lineage>
        <taxon>Archaea</taxon>
        <taxon>Methanobacteriati</taxon>
        <taxon>Methanobacteriota</taxon>
        <taxon>Stenosarchaea group</taxon>
        <taxon>Halobacteria</taxon>
        <taxon>Halobacteriales</taxon>
        <taxon>Haloferacaceae</taxon>
    </lineage>
</organism>
<name>A0ABD6B6Z3_9EURY</name>
<evidence type="ECO:0000256" key="5">
    <source>
        <dbReference type="ARBA" id="ARBA00022692"/>
    </source>
</evidence>
<dbReference type="SUPFAM" id="SSF143865">
    <property type="entry name" value="CorA soluble domain-like"/>
    <property type="match status" value="1"/>
</dbReference>
<keyword evidence="8" id="KW-0406">Ion transport</keyword>
<comment type="caution">
    <text evidence="9">The sequence shown here is derived from an EMBL/GenBank/DDBJ whole genome shotgun (WGS) entry which is preliminary data.</text>
</comment>
<evidence type="ECO:0000256" key="8">
    <source>
        <dbReference type="RuleBase" id="RU362010"/>
    </source>
</evidence>
<keyword evidence="7 8" id="KW-0472">Membrane</keyword>
<dbReference type="RefSeq" id="WP_379732375.1">
    <property type="nucleotide sequence ID" value="NZ_JBHSWZ010000284.1"/>
</dbReference>